<name>A0ABQ4CB68_9ACTN</name>
<dbReference type="RefSeq" id="WP_203706387.1">
    <property type="nucleotide sequence ID" value="NZ_BAAALU010000004.1"/>
</dbReference>
<dbReference type="EMBL" id="BONC01000049">
    <property type="protein sequence ID" value="GIF59560.1"/>
    <property type="molecule type" value="Genomic_DNA"/>
</dbReference>
<feature type="transmembrane region" description="Helical" evidence="1">
    <location>
        <begin position="124"/>
        <end position="144"/>
    </location>
</feature>
<comment type="caution">
    <text evidence="3">The sequence shown here is derived from an EMBL/GenBank/DDBJ whole genome shotgun (WGS) entry which is preliminary data.</text>
</comment>
<keyword evidence="1" id="KW-0472">Membrane</keyword>
<protein>
    <submittedName>
        <fullName evidence="3">Uncharacterized protein</fullName>
    </submittedName>
</protein>
<sequence length="202" mass="19836">MPWLAALLGAASIAVAGALAGSSEAAAAGSLGTLAVLAVHPAARTRLLLGGCLLALSAAVVIEHWPTADLPPNPTDLVALLTSTAWRQSQFLRQLAVAGCLFAACAAAGVAIGRSPRSGLRRPAGVAGVAALLAVALPQADLAWRSRPDPVSADDGFVQLAVMVTPAPAGPDVGAGVTVAAMLLGAALVMFACARPPGEASG</sequence>
<dbReference type="Proteomes" id="UP000624325">
    <property type="component" value="Unassembled WGS sequence"/>
</dbReference>
<keyword evidence="1" id="KW-0812">Transmembrane</keyword>
<keyword evidence="4" id="KW-1185">Reference proteome</keyword>
<evidence type="ECO:0000313" key="4">
    <source>
        <dbReference type="Proteomes" id="UP000624325"/>
    </source>
</evidence>
<gene>
    <name evidence="3" type="ORF">Air01nite_56550</name>
</gene>
<organism evidence="3 4">
    <name type="scientific">Asanoa iriomotensis</name>
    <dbReference type="NCBI Taxonomy" id="234613"/>
    <lineage>
        <taxon>Bacteria</taxon>
        <taxon>Bacillati</taxon>
        <taxon>Actinomycetota</taxon>
        <taxon>Actinomycetes</taxon>
        <taxon>Micromonosporales</taxon>
        <taxon>Micromonosporaceae</taxon>
        <taxon>Asanoa</taxon>
    </lineage>
</organism>
<evidence type="ECO:0000256" key="1">
    <source>
        <dbReference type="SAM" id="Phobius"/>
    </source>
</evidence>
<evidence type="ECO:0000313" key="3">
    <source>
        <dbReference type="EMBL" id="GIF59560.1"/>
    </source>
</evidence>
<keyword evidence="1" id="KW-1133">Transmembrane helix</keyword>
<evidence type="ECO:0000256" key="2">
    <source>
        <dbReference type="SAM" id="SignalP"/>
    </source>
</evidence>
<keyword evidence="2" id="KW-0732">Signal</keyword>
<proteinExistence type="predicted"/>
<feature type="chain" id="PRO_5046770627" evidence="2">
    <location>
        <begin position="28"/>
        <end position="202"/>
    </location>
</feature>
<feature type="transmembrane region" description="Helical" evidence="1">
    <location>
        <begin position="173"/>
        <end position="194"/>
    </location>
</feature>
<feature type="signal peptide" evidence="2">
    <location>
        <begin position="1"/>
        <end position="27"/>
    </location>
</feature>
<feature type="transmembrane region" description="Helical" evidence="1">
    <location>
        <begin position="91"/>
        <end position="112"/>
    </location>
</feature>
<accession>A0ABQ4CB68</accession>
<reference evidence="3 4" key="1">
    <citation type="submission" date="2021-01" db="EMBL/GenBank/DDBJ databases">
        <title>Whole genome shotgun sequence of Asanoa iriomotensis NBRC 100142.</title>
        <authorList>
            <person name="Komaki H."/>
            <person name="Tamura T."/>
        </authorList>
    </citation>
    <scope>NUCLEOTIDE SEQUENCE [LARGE SCALE GENOMIC DNA]</scope>
    <source>
        <strain evidence="3 4">NBRC 100142</strain>
    </source>
</reference>